<organism evidence="8 9">
    <name type="scientific">Halocaridina rubra</name>
    <name type="common">Hawaiian red shrimp</name>
    <dbReference type="NCBI Taxonomy" id="373956"/>
    <lineage>
        <taxon>Eukaryota</taxon>
        <taxon>Metazoa</taxon>
        <taxon>Ecdysozoa</taxon>
        <taxon>Arthropoda</taxon>
        <taxon>Crustacea</taxon>
        <taxon>Multicrustacea</taxon>
        <taxon>Malacostraca</taxon>
        <taxon>Eumalacostraca</taxon>
        <taxon>Eucarida</taxon>
        <taxon>Decapoda</taxon>
        <taxon>Pleocyemata</taxon>
        <taxon>Caridea</taxon>
        <taxon>Atyoidea</taxon>
        <taxon>Atyidae</taxon>
        <taxon>Halocaridina</taxon>
    </lineage>
</organism>
<dbReference type="SMART" id="SM00355">
    <property type="entry name" value="ZnF_C2H2"/>
    <property type="match status" value="2"/>
</dbReference>
<dbReference type="PANTHER" id="PTHR24403:SF67">
    <property type="entry name" value="FI01116P-RELATED"/>
    <property type="match status" value="1"/>
</dbReference>
<comment type="caution">
    <text evidence="8">The sequence shown here is derived from an EMBL/GenBank/DDBJ whole genome shotgun (WGS) entry which is preliminary data.</text>
</comment>
<dbReference type="InterPro" id="IPR036236">
    <property type="entry name" value="Znf_C2H2_sf"/>
</dbReference>
<evidence type="ECO:0000313" key="8">
    <source>
        <dbReference type="EMBL" id="KAK7079003.1"/>
    </source>
</evidence>
<dbReference type="FunFam" id="3.30.160.60:FF:000100">
    <property type="entry name" value="Zinc finger 45-like"/>
    <property type="match status" value="1"/>
</dbReference>
<keyword evidence="2" id="KW-0677">Repeat</keyword>
<evidence type="ECO:0000256" key="1">
    <source>
        <dbReference type="ARBA" id="ARBA00022723"/>
    </source>
</evidence>
<feature type="region of interest" description="Disordered" evidence="6">
    <location>
        <begin position="128"/>
        <end position="164"/>
    </location>
</feature>
<proteinExistence type="predicted"/>
<evidence type="ECO:0000256" key="3">
    <source>
        <dbReference type="ARBA" id="ARBA00022771"/>
    </source>
</evidence>
<dbReference type="Gene3D" id="3.30.160.60">
    <property type="entry name" value="Classic Zinc Finger"/>
    <property type="match status" value="2"/>
</dbReference>
<dbReference type="GO" id="GO:0045944">
    <property type="term" value="P:positive regulation of transcription by RNA polymerase II"/>
    <property type="evidence" value="ECO:0007669"/>
    <property type="project" value="TreeGrafter"/>
</dbReference>
<name>A0AAN8XEL1_HALRR</name>
<dbReference type="EMBL" id="JAXCGZ010007603">
    <property type="protein sequence ID" value="KAK7079003.1"/>
    <property type="molecule type" value="Genomic_DNA"/>
</dbReference>
<dbReference type="PANTHER" id="PTHR24403">
    <property type="entry name" value="ZINC FINGER PROTEIN"/>
    <property type="match status" value="1"/>
</dbReference>
<sequence length="203" mass="21562">MYEDSNNGVSSCNLCGRTFHGCNQRFLLRRHILTHTGEKRHSCPYCSYQANQAGNLNRHIRNLHPGQADVNDGSGRISHGMLSSSSRMVTSQINIINASAAATSSLLLPMSIGGIGGGTRRTVAGERESANGLGVARSRPLSSPRSLSPGHSNSSRPSFSSLSTTQHIPRVSLYSQTLSSSSSIENFSNTSSSSTNVTAVVPE</sequence>
<keyword evidence="3 5" id="KW-0863">Zinc-finger</keyword>
<evidence type="ECO:0000256" key="5">
    <source>
        <dbReference type="PROSITE-ProRule" id="PRU00042"/>
    </source>
</evidence>
<keyword evidence="1" id="KW-0479">Metal-binding</keyword>
<evidence type="ECO:0000259" key="7">
    <source>
        <dbReference type="PROSITE" id="PS50157"/>
    </source>
</evidence>
<evidence type="ECO:0000256" key="4">
    <source>
        <dbReference type="ARBA" id="ARBA00022833"/>
    </source>
</evidence>
<feature type="region of interest" description="Disordered" evidence="6">
    <location>
        <begin position="183"/>
        <end position="203"/>
    </location>
</feature>
<dbReference type="AlphaFoldDB" id="A0AAN8XEL1"/>
<dbReference type="GO" id="GO:0008270">
    <property type="term" value="F:zinc ion binding"/>
    <property type="evidence" value="ECO:0007669"/>
    <property type="project" value="UniProtKB-KW"/>
</dbReference>
<protein>
    <recommendedName>
        <fullName evidence="7">C2H2-type domain-containing protein</fullName>
    </recommendedName>
</protein>
<keyword evidence="9" id="KW-1185">Reference proteome</keyword>
<evidence type="ECO:0000313" key="9">
    <source>
        <dbReference type="Proteomes" id="UP001381693"/>
    </source>
</evidence>
<keyword evidence="4" id="KW-0862">Zinc</keyword>
<dbReference type="Proteomes" id="UP001381693">
    <property type="component" value="Unassembled WGS sequence"/>
</dbReference>
<gene>
    <name evidence="8" type="ORF">SK128_018442</name>
</gene>
<feature type="domain" description="C2H2-type" evidence="7">
    <location>
        <begin position="41"/>
        <end position="69"/>
    </location>
</feature>
<accession>A0AAN8XEL1</accession>
<feature type="domain" description="C2H2-type" evidence="7">
    <location>
        <begin position="10"/>
        <end position="40"/>
    </location>
</feature>
<reference evidence="8 9" key="1">
    <citation type="submission" date="2023-11" db="EMBL/GenBank/DDBJ databases">
        <title>Halocaridina rubra genome assembly.</title>
        <authorList>
            <person name="Smith C."/>
        </authorList>
    </citation>
    <scope>NUCLEOTIDE SEQUENCE [LARGE SCALE GENOMIC DNA]</scope>
    <source>
        <strain evidence="8">EP-1</strain>
        <tissue evidence="8">Whole</tissue>
    </source>
</reference>
<evidence type="ECO:0000256" key="6">
    <source>
        <dbReference type="SAM" id="MobiDB-lite"/>
    </source>
</evidence>
<dbReference type="InterPro" id="IPR050688">
    <property type="entry name" value="Zinc_finger/UBP_domain"/>
</dbReference>
<dbReference type="SUPFAM" id="SSF57667">
    <property type="entry name" value="beta-beta-alpha zinc fingers"/>
    <property type="match status" value="1"/>
</dbReference>
<evidence type="ECO:0000256" key="2">
    <source>
        <dbReference type="ARBA" id="ARBA00022737"/>
    </source>
</evidence>
<dbReference type="InterPro" id="IPR013087">
    <property type="entry name" value="Znf_C2H2_type"/>
</dbReference>
<dbReference type="PROSITE" id="PS50157">
    <property type="entry name" value="ZINC_FINGER_C2H2_2"/>
    <property type="match status" value="2"/>
</dbReference>
<feature type="compositionally biased region" description="Low complexity" evidence="6">
    <location>
        <begin position="137"/>
        <end position="163"/>
    </location>
</feature>
<dbReference type="GO" id="GO:0005634">
    <property type="term" value="C:nucleus"/>
    <property type="evidence" value="ECO:0007669"/>
    <property type="project" value="TreeGrafter"/>
</dbReference>